<keyword evidence="2" id="KW-0812">Transmembrane</keyword>
<organism evidence="4 5">
    <name type="scientific">Streptomyces spiramenti</name>
    <dbReference type="NCBI Taxonomy" id="2720606"/>
    <lineage>
        <taxon>Bacteria</taxon>
        <taxon>Bacillati</taxon>
        <taxon>Actinomycetota</taxon>
        <taxon>Actinomycetes</taxon>
        <taxon>Kitasatosporales</taxon>
        <taxon>Streptomycetaceae</taxon>
        <taxon>Streptomyces</taxon>
    </lineage>
</organism>
<comment type="caution">
    <text evidence="4">The sequence shown here is derived from an EMBL/GenBank/DDBJ whole genome shotgun (WGS) entry which is preliminary data.</text>
</comment>
<feature type="compositionally biased region" description="Basic and acidic residues" evidence="1">
    <location>
        <begin position="217"/>
        <end position="231"/>
    </location>
</feature>
<protein>
    <submittedName>
        <fullName evidence="4">Restriction endonuclease</fullName>
    </submittedName>
</protein>
<evidence type="ECO:0000313" key="5">
    <source>
        <dbReference type="Proteomes" id="UP000746503"/>
    </source>
</evidence>
<name>A0ABX1ANS9_9ACTN</name>
<keyword evidence="4" id="KW-0378">Hydrolase</keyword>
<feature type="transmembrane region" description="Helical" evidence="2">
    <location>
        <begin position="18"/>
        <end position="39"/>
    </location>
</feature>
<dbReference type="InterPro" id="IPR011335">
    <property type="entry name" value="Restrct_endonuc-II-like"/>
</dbReference>
<dbReference type="EMBL" id="JAAVJB010000029">
    <property type="protein sequence ID" value="NJP65930.1"/>
    <property type="molecule type" value="Genomic_DNA"/>
</dbReference>
<dbReference type="InterPro" id="IPR007560">
    <property type="entry name" value="Restrct_endonuc_IV_Mrr"/>
</dbReference>
<feature type="region of interest" description="Disordered" evidence="1">
    <location>
        <begin position="196"/>
        <end position="231"/>
    </location>
</feature>
<feature type="domain" description="Restriction endonuclease type IV Mrr" evidence="3">
    <location>
        <begin position="69"/>
        <end position="181"/>
    </location>
</feature>
<keyword evidence="5" id="KW-1185">Reference proteome</keyword>
<dbReference type="GO" id="GO:0004519">
    <property type="term" value="F:endonuclease activity"/>
    <property type="evidence" value="ECO:0007669"/>
    <property type="project" value="UniProtKB-KW"/>
</dbReference>
<keyword evidence="2" id="KW-0472">Membrane</keyword>
<dbReference type="PANTHER" id="PTHR30015:SF6">
    <property type="entry name" value="SLL1429 PROTEIN"/>
    <property type="match status" value="1"/>
</dbReference>
<evidence type="ECO:0000256" key="1">
    <source>
        <dbReference type="SAM" id="MobiDB-lite"/>
    </source>
</evidence>
<reference evidence="4 5" key="1">
    <citation type="submission" date="2020-03" db="EMBL/GenBank/DDBJ databases">
        <title>Draft genome of Streptomyces sp. ventii, isolated from the Axial Seamount in the Pacific Ocean, and resequencing of the two type strains Streptomyces lonarensis strain NCL 716 and Streptomyces bohaiensis strain 11A07.</title>
        <authorList>
            <person name="Loughran R.M."/>
            <person name="Pfannmuller K.M."/>
            <person name="Wasson B.J."/>
            <person name="Deadmond M.C."/>
            <person name="Paddock B.E."/>
            <person name="Koyack M.J."/>
            <person name="Gallegos D.A."/>
            <person name="Mitchell E.A."/>
            <person name="Ushijima B."/>
            <person name="Saw J.H."/>
            <person name="Mcphail K.L."/>
            <person name="Videau P."/>
        </authorList>
    </citation>
    <scope>NUCLEOTIDE SEQUENCE [LARGE SCALE GENOMIC DNA]</scope>
    <source>
        <strain evidence="5">5675061</strain>
    </source>
</reference>
<evidence type="ECO:0000313" key="4">
    <source>
        <dbReference type="EMBL" id="NJP65930.1"/>
    </source>
</evidence>
<keyword evidence="4" id="KW-0540">Nuclease</keyword>
<dbReference type="Proteomes" id="UP000746503">
    <property type="component" value="Unassembled WGS sequence"/>
</dbReference>
<sequence length="231" mass="25145">MAAAAVVGGVVLLFWERLWPFVAAAAVVGAAGAGAWWAWRTHRRLRTGDARWRHQDRLAVSHRSVATVDGMDETEFEHLTAGLLRRDGCTGVERIGGSGDRGVDVLGRLPDGRRLIVQCKRYAPGRSVTSPDIIRLVGSTVHYGAEIAMVVTTTRLTGPAVKDAARHDVVTISRDHLGHWLNGASLSALMQVSEGGHGARGHLGRWNNTYGRRPGRRRSDARPRSGRDQGR</sequence>
<keyword evidence="4" id="KW-0255">Endonuclease</keyword>
<keyword evidence="2" id="KW-1133">Transmembrane helix</keyword>
<evidence type="ECO:0000256" key="2">
    <source>
        <dbReference type="SAM" id="Phobius"/>
    </source>
</evidence>
<dbReference type="Gene3D" id="3.40.1350.10">
    <property type="match status" value="1"/>
</dbReference>
<dbReference type="Pfam" id="PF04471">
    <property type="entry name" value="Mrr_cat"/>
    <property type="match status" value="1"/>
</dbReference>
<dbReference type="InterPro" id="IPR052906">
    <property type="entry name" value="Type_IV_Methyl-Rstrct_Enzyme"/>
</dbReference>
<dbReference type="SUPFAM" id="SSF52980">
    <property type="entry name" value="Restriction endonuclease-like"/>
    <property type="match status" value="1"/>
</dbReference>
<accession>A0ABX1ANS9</accession>
<gene>
    <name evidence="4" type="ORF">HCJ92_06385</name>
</gene>
<proteinExistence type="predicted"/>
<evidence type="ECO:0000259" key="3">
    <source>
        <dbReference type="Pfam" id="PF04471"/>
    </source>
</evidence>
<dbReference type="PANTHER" id="PTHR30015">
    <property type="entry name" value="MRR RESTRICTION SYSTEM PROTEIN"/>
    <property type="match status" value="1"/>
</dbReference>
<dbReference type="InterPro" id="IPR011856">
    <property type="entry name" value="tRNA_endonuc-like_dom_sf"/>
</dbReference>